<organism evidence="1 2">
    <name type="scientific">Raineya orbicola</name>
    <dbReference type="NCBI Taxonomy" id="2016530"/>
    <lineage>
        <taxon>Bacteria</taxon>
        <taxon>Pseudomonadati</taxon>
        <taxon>Bacteroidota</taxon>
        <taxon>Cytophagia</taxon>
        <taxon>Cytophagales</taxon>
        <taxon>Raineyaceae</taxon>
        <taxon>Raineya</taxon>
    </lineage>
</organism>
<accession>A0A2N3I4R7</accession>
<evidence type="ECO:0000313" key="2">
    <source>
        <dbReference type="Proteomes" id="UP000233387"/>
    </source>
</evidence>
<evidence type="ECO:0000313" key="1">
    <source>
        <dbReference type="EMBL" id="PKQ65307.1"/>
    </source>
</evidence>
<dbReference type="AlphaFoldDB" id="A0A2N3I4R7"/>
<comment type="caution">
    <text evidence="1">The sequence shown here is derived from an EMBL/GenBank/DDBJ whole genome shotgun (WGS) entry which is preliminary data.</text>
</comment>
<protein>
    <submittedName>
        <fullName evidence="1">Uncharacterized protein</fullName>
    </submittedName>
</protein>
<sequence>MSKCICGDIPKYERIGSRQELNNYLDLVYRLAREGVLEITSDIGDNVDYAHIEMFCKQCKRKLMLVCEAYHGAGGFIGSARYKSGKRPK</sequence>
<reference evidence="1 2" key="1">
    <citation type="submission" date="2017-06" db="EMBL/GenBank/DDBJ databases">
        <title>Raineya orbicola gen. nov., sp. nov. a slightly thermophilic bacterium of the phylum Bacteroidetes and the description of Raineyaceae fam. nov.</title>
        <authorList>
            <person name="Albuquerque L."/>
            <person name="Polonia A.R.M."/>
            <person name="Barroso C."/>
            <person name="Froufe H.J.C."/>
            <person name="Lage O."/>
            <person name="Lobo-Da-Cunha A."/>
            <person name="Egas C."/>
            <person name="Da Costa M.S."/>
        </authorList>
    </citation>
    <scope>NUCLEOTIDE SEQUENCE [LARGE SCALE GENOMIC DNA]</scope>
    <source>
        <strain evidence="1 2">SPSPC-11</strain>
    </source>
</reference>
<proteinExistence type="predicted"/>
<name>A0A2N3I4R7_9BACT</name>
<dbReference type="Proteomes" id="UP000233387">
    <property type="component" value="Unassembled WGS sequence"/>
</dbReference>
<gene>
    <name evidence="1" type="ORF">Rain11_2552</name>
</gene>
<dbReference type="RefSeq" id="WP_101359809.1">
    <property type="nucleotide sequence ID" value="NZ_NKXO01000060.1"/>
</dbReference>
<dbReference type="EMBL" id="NKXO01000060">
    <property type="protein sequence ID" value="PKQ65307.1"/>
    <property type="molecule type" value="Genomic_DNA"/>
</dbReference>
<keyword evidence="2" id="KW-1185">Reference proteome</keyword>